<feature type="region of interest" description="Disordered" evidence="1">
    <location>
        <begin position="85"/>
        <end position="119"/>
    </location>
</feature>
<evidence type="ECO:0000313" key="4">
    <source>
        <dbReference type="Proteomes" id="UP000645217"/>
    </source>
</evidence>
<reference evidence="3" key="1">
    <citation type="journal article" date="2014" name="Int. J. Syst. Evol. Microbiol.">
        <title>Complete genome sequence of Corynebacterium casei LMG S-19264T (=DSM 44701T), isolated from a smear-ripened cheese.</title>
        <authorList>
            <consortium name="US DOE Joint Genome Institute (JGI-PGF)"/>
            <person name="Walter F."/>
            <person name="Albersmeier A."/>
            <person name="Kalinowski J."/>
            <person name="Ruckert C."/>
        </authorList>
    </citation>
    <scope>NUCLEOTIDE SEQUENCE</scope>
    <source>
        <strain evidence="3">JCM 13064</strain>
    </source>
</reference>
<dbReference type="InterPro" id="IPR011055">
    <property type="entry name" value="Dup_hybrid_motif"/>
</dbReference>
<evidence type="ECO:0000313" key="3">
    <source>
        <dbReference type="EMBL" id="GGK62798.1"/>
    </source>
</evidence>
<organism evidence="3 4">
    <name type="scientific">Sphaerisporangium melleum</name>
    <dbReference type="NCBI Taxonomy" id="321316"/>
    <lineage>
        <taxon>Bacteria</taxon>
        <taxon>Bacillati</taxon>
        <taxon>Actinomycetota</taxon>
        <taxon>Actinomycetes</taxon>
        <taxon>Streptosporangiales</taxon>
        <taxon>Streptosporangiaceae</taxon>
        <taxon>Sphaerisporangium</taxon>
    </lineage>
</organism>
<reference evidence="3" key="2">
    <citation type="submission" date="2020-09" db="EMBL/GenBank/DDBJ databases">
        <authorList>
            <person name="Sun Q."/>
            <person name="Ohkuma M."/>
        </authorList>
    </citation>
    <scope>NUCLEOTIDE SEQUENCE</scope>
    <source>
        <strain evidence="3">JCM 13064</strain>
    </source>
</reference>
<evidence type="ECO:0000259" key="2">
    <source>
        <dbReference type="Pfam" id="PF01551"/>
    </source>
</evidence>
<sequence>MLTAVGYKGNAHIGNVKRVKIMRSGRLAAIGAALLVSTACSGPGGVPGISSTLPPAPSLQEVAATGTAGPLPGTGAGRSEIDAATLKPTPSASSGGPGRSKTSAAVQPPPGDDPVRVPPPRLSKFTYVFPVRGCRVSYARKQLVLPKTTIWAGKGCAFVSPVSGVVHEVGTSDRWRSATDRGPDREGRFVSVSGDDGVRYLGGHLESVEAGLRPGTRVAAGQVLGKVGDSGNARGQGANLYFAVSWTTSARYWWVRRGMVDPWTYLDAWLNGNPTLSPAQQVATVRAQVGATPPCRTLCASKPVKKRPTPTPTQSPDPHTVTKG</sequence>
<protein>
    <recommendedName>
        <fullName evidence="2">M23ase beta-sheet core domain-containing protein</fullName>
    </recommendedName>
</protein>
<dbReference type="SUPFAM" id="SSF51261">
    <property type="entry name" value="Duplicated hybrid motif"/>
    <property type="match status" value="1"/>
</dbReference>
<feature type="region of interest" description="Disordered" evidence="1">
    <location>
        <begin position="299"/>
        <end position="324"/>
    </location>
</feature>
<evidence type="ECO:0000256" key="1">
    <source>
        <dbReference type="SAM" id="MobiDB-lite"/>
    </source>
</evidence>
<dbReference type="Gene3D" id="2.70.70.10">
    <property type="entry name" value="Glucose Permease (Domain IIA)"/>
    <property type="match status" value="1"/>
</dbReference>
<dbReference type="Proteomes" id="UP000645217">
    <property type="component" value="Unassembled WGS sequence"/>
</dbReference>
<feature type="compositionally biased region" description="Pro residues" evidence="1">
    <location>
        <begin position="107"/>
        <end position="119"/>
    </location>
</feature>
<dbReference type="AlphaFoldDB" id="A0A917QQZ5"/>
<dbReference type="EMBL" id="BMNT01000001">
    <property type="protein sequence ID" value="GGK62798.1"/>
    <property type="molecule type" value="Genomic_DNA"/>
</dbReference>
<proteinExistence type="predicted"/>
<keyword evidence="4" id="KW-1185">Reference proteome</keyword>
<feature type="compositionally biased region" description="Polar residues" evidence="1">
    <location>
        <begin position="88"/>
        <end position="105"/>
    </location>
</feature>
<dbReference type="InterPro" id="IPR016047">
    <property type="entry name" value="M23ase_b-sheet_dom"/>
</dbReference>
<name>A0A917QQZ5_9ACTN</name>
<feature type="domain" description="M23ase beta-sheet core" evidence="2">
    <location>
        <begin position="154"/>
        <end position="247"/>
    </location>
</feature>
<dbReference type="CDD" id="cd12797">
    <property type="entry name" value="M23_peptidase"/>
    <property type="match status" value="1"/>
</dbReference>
<comment type="caution">
    <text evidence="3">The sequence shown here is derived from an EMBL/GenBank/DDBJ whole genome shotgun (WGS) entry which is preliminary data.</text>
</comment>
<dbReference type="Pfam" id="PF01551">
    <property type="entry name" value="Peptidase_M23"/>
    <property type="match status" value="1"/>
</dbReference>
<gene>
    <name evidence="3" type="ORF">GCM10007964_02410</name>
</gene>
<accession>A0A917QQZ5</accession>